<reference evidence="2 3" key="1">
    <citation type="submission" date="2019-05" db="EMBL/GenBank/DDBJ databases">
        <title>Another draft genome of Portunus trituberculatus and its Hox gene families provides insights of decapod evolution.</title>
        <authorList>
            <person name="Jeong J.-H."/>
            <person name="Song I."/>
            <person name="Kim S."/>
            <person name="Choi T."/>
            <person name="Kim D."/>
            <person name="Ryu S."/>
            <person name="Kim W."/>
        </authorList>
    </citation>
    <scope>NUCLEOTIDE SEQUENCE [LARGE SCALE GENOMIC DNA]</scope>
    <source>
        <tissue evidence="2">Muscle</tissue>
    </source>
</reference>
<accession>A0A5B7J3I8</accession>
<gene>
    <name evidence="2" type="ORF">E2C01_083931</name>
</gene>
<name>A0A5B7J3I8_PORTR</name>
<feature type="region of interest" description="Disordered" evidence="1">
    <location>
        <begin position="113"/>
        <end position="164"/>
    </location>
</feature>
<evidence type="ECO:0000313" key="3">
    <source>
        <dbReference type="Proteomes" id="UP000324222"/>
    </source>
</evidence>
<feature type="region of interest" description="Disordered" evidence="1">
    <location>
        <begin position="1"/>
        <end position="26"/>
    </location>
</feature>
<feature type="compositionally biased region" description="Pro residues" evidence="1">
    <location>
        <begin position="13"/>
        <end position="26"/>
    </location>
</feature>
<feature type="compositionally biased region" description="Low complexity" evidence="1">
    <location>
        <begin position="125"/>
        <end position="146"/>
    </location>
</feature>
<dbReference type="AlphaFoldDB" id="A0A5B7J3I8"/>
<dbReference type="Proteomes" id="UP000324222">
    <property type="component" value="Unassembled WGS sequence"/>
</dbReference>
<organism evidence="2 3">
    <name type="scientific">Portunus trituberculatus</name>
    <name type="common">Swimming crab</name>
    <name type="synonym">Neptunus trituberculatus</name>
    <dbReference type="NCBI Taxonomy" id="210409"/>
    <lineage>
        <taxon>Eukaryota</taxon>
        <taxon>Metazoa</taxon>
        <taxon>Ecdysozoa</taxon>
        <taxon>Arthropoda</taxon>
        <taxon>Crustacea</taxon>
        <taxon>Multicrustacea</taxon>
        <taxon>Malacostraca</taxon>
        <taxon>Eumalacostraca</taxon>
        <taxon>Eucarida</taxon>
        <taxon>Decapoda</taxon>
        <taxon>Pleocyemata</taxon>
        <taxon>Brachyura</taxon>
        <taxon>Eubrachyura</taxon>
        <taxon>Portunoidea</taxon>
        <taxon>Portunidae</taxon>
        <taxon>Portuninae</taxon>
        <taxon>Portunus</taxon>
    </lineage>
</organism>
<keyword evidence="3" id="KW-1185">Reference proteome</keyword>
<sequence length="209" mass="21482">MALGGVRLRRPLPLLPPPSLPPPPAPPPPLALGVAAAASDIWYSGKCKGCMGGPPCVAATTTLTPHSLTHSWPPPRTTPPRTVLYTQAGQHGSIAASGRGGTAARRGFASTLAPQTSTSTKVRYSSSTAHAATTTTNISTSTTHAAGNTQPLAPRPGSQDLGAPPHSYQCDATRCTALRCFALRCCVEVRYGAGSCAVQQSEVQQPSHV</sequence>
<dbReference type="EMBL" id="VSRR010079616">
    <property type="protein sequence ID" value="MPC89003.1"/>
    <property type="molecule type" value="Genomic_DNA"/>
</dbReference>
<protein>
    <submittedName>
        <fullName evidence="2">Uncharacterized protein</fullName>
    </submittedName>
</protein>
<evidence type="ECO:0000256" key="1">
    <source>
        <dbReference type="SAM" id="MobiDB-lite"/>
    </source>
</evidence>
<comment type="caution">
    <text evidence="2">The sequence shown here is derived from an EMBL/GenBank/DDBJ whole genome shotgun (WGS) entry which is preliminary data.</text>
</comment>
<proteinExistence type="predicted"/>
<feature type="compositionally biased region" description="Polar residues" evidence="1">
    <location>
        <begin position="113"/>
        <end position="124"/>
    </location>
</feature>
<evidence type="ECO:0000313" key="2">
    <source>
        <dbReference type="EMBL" id="MPC89003.1"/>
    </source>
</evidence>